<protein>
    <submittedName>
        <fullName evidence="1">Cytokinin riboside 5'-monophosphatephosphoribohydrolase LOG1</fullName>
    </submittedName>
</protein>
<dbReference type="Proteomes" id="UP000325081">
    <property type="component" value="Unassembled WGS sequence"/>
</dbReference>
<keyword evidence="1" id="KW-0378">Hydrolase</keyword>
<accession>A0A5A7PNJ5</accession>
<evidence type="ECO:0000313" key="2">
    <source>
        <dbReference type="Proteomes" id="UP000325081"/>
    </source>
</evidence>
<reference evidence="2" key="1">
    <citation type="journal article" date="2019" name="Curr. Biol.">
        <title>Genome Sequence of Striga asiatica Provides Insight into the Evolution of Plant Parasitism.</title>
        <authorList>
            <person name="Yoshida S."/>
            <person name="Kim S."/>
            <person name="Wafula E.K."/>
            <person name="Tanskanen J."/>
            <person name="Kim Y.M."/>
            <person name="Honaas L."/>
            <person name="Yang Z."/>
            <person name="Spallek T."/>
            <person name="Conn C.E."/>
            <person name="Ichihashi Y."/>
            <person name="Cheong K."/>
            <person name="Cui S."/>
            <person name="Der J.P."/>
            <person name="Gundlach H."/>
            <person name="Jiao Y."/>
            <person name="Hori C."/>
            <person name="Ishida J.K."/>
            <person name="Kasahara H."/>
            <person name="Kiba T."/>
            <person name="Kim M.S."/>
            <person name="Koo N."/>
            <person name="Laohavisit A."/>
            <person name="Lee Y.H."/>
            <person name="Lumba S."/>
            <person name="McCourt P."/>
            <person name="Mortimer J.C."/>
            <person name="Mutuku J.M."/>
            <person name="Nomura T."/>
            <person name="Sasaki-Sekimoto Y."/>
            <person name="Seto Y."/>
            <person name="Wang Y."/>
            <person name="Wakatake T."/>
            <person name="Sakakibara H."/>
            <person name="Demura T."/>
            <person name="Yamaguchi S."/>
            <person name="Yoneyama K."/>
            <person name="Manabe R.I."/>
            <person name="Nelson D.C."/>
            <person name="Schulman A.H."/>
            <person name="Timko M.P."/>
            <person name="dePamphilis C.W."/>
            <person name="Choi D."/>
            <person name="Shirasu K."/>
        </authorList>
    </citation>
    <scope>NUCLEOTIDE SEQUENCE [LARGE SCALE GENOMIC DNA]</scope>
    <source>
        <strain evidence="2">cv. UVA1</strain>
    </source>
</reference>
<comment type="caution">
    <text evidence="1">The sequence shown here is derived from an EMBL/GenBank/DDBJ whole genome shotgun (WGS) entry which is preliminary data.</text>
</comment>
<dbReference type="AlphaFoldDB" id="A0A5A7PNJ5"/>
<proteinExistence type="predicted"/>
<dbReference type="EMBL" id="BKCP01004849">
    <property type="protein sequence ID" value="GER34208.1"/>
    <property type="molecule type" value="Genomic_DNA"/>
</dbReference>
<dbReference type="GO" id="GO:0016787">
    <property type="term" value="F:hydrolase activity"/>
    <property type="evidence" value="ECO:0007669"/>
    <property type="project" value="UniProtKB-KW"/>
</dbReference>
<evidence type="ECO:0000313" key="1">
    <source>
        <dbReference type="EMBL" id="GER34208.1"/>
    </source>
</evidence>
<sequence length="141" mass="16850">MIILRGYGSLEELLEMITLAQLKIQYRLLPWEHSRSVSRSRSITRFRSWSTPRDRSRSRSGSRGRGRSWLVLCAFHMVLARHIEWLSLRKELLQMRLEWVELILLAAKSWWNRLTRALAYLLLERLVKFKQASRLLDVDKS</sequence>
<organism evidence="1 2">
    <name type="scientific">Striga asiatica</name>
    <name type="common">Asiatic witchweed</name>
    <name type="synonym">Buchnera asiatica</name>
    <dbReference type="NCBI Taxonomy" id="4170"/>
    <lineage>
        <taxon>Eukaryota</taxon>
        <taxon>Viridiplantae</taxon>
        <taxon>Streptophyta</taxon>
        <taxon>Embryophyta</taxon>
        <taxon>Tracheophyta</taxon>
        <taxon>Spermatophyta</taxon>
        <taxon>Magnoliopsida</taxon>
        <taxon>eudicotyledons</taxon>
        <taxon>Gunneridae</taxon>
        <taxon>Pentapetalae</taxon>
        <taxon>asterids</taxon>
        <taxon>lamiids</taxon>
        <taxon>Lamiales</taxon>
        <taxon>Orobanchaceae</taxon>
        <taxon>Buchnereae</taxon>
        <taxon>Striga</taxon>
    </lineage>
</organism>
<name>A0A5A7PNJ5_STRAF</name>
<keyword evidence="2" id="KW-1185">Reference proteome</keyword>
<gene>
    <name evidence="1" type="ORF">STAS_10402</name>
</gene>